<evidence type="ECO:0000256" key="3">
    <source>
        <dbReference type="ARBA" id="ARBA00022989"/>
    </source>
</evidence>
<keyword evidence="4 5" id="KW-0472">Membrane</keyword>
<feature type="transmembrane region" description="Helical" evidence="5">
    <location>
        <begin position="232"/>
        <end position="255"/>
    </location>
</feature>
<keyword evidence="8" id="KW-1185">Reference proteome</keyword>
<gene>
    <name evidence="7" type="ORF">Athai_38590</name>
</gene>
<comment type="subcellular location">
    <subcellularLocation>
        <location evidence="1">Membrane</location>
        <topology evidence="1">Multi-pass membrane protein</topology>
    </subcellularLocation>
</comment>
<feature type="transmembrane region" description="Helical" evidence="5">
    <location>
        <begin position="368"/>
        <end position="394"/>
    </location>
</feature>
<dbReference type="EMBL" id="AP023355">
    <property type="protein sequence ID" value="BCJ36356.1"/>
    <property type="molecule type" value="Genomic_DNA"/>
</dbReference>
<sequence>MAHPAVLRPNQLSTVHTTVFIMSSQAPLTVLCGVVTTMYAATQVTAVPWAFVVVAGVIGLFLPGYLAMSKRTANPGAFYSIIAHGLSRSVALAAGPIAYLAYVALQVGLYGLIGPFVSGVLSGWTGLHITTLQVQLAAWALVLISGLFRIKITGWFVSTLMLCEVALVVVLDAFLAPHPYQGTPQWGTLNPAHLLGGTAGGVATTVCIAFLAFVGVELGVVMQSETRNRKRAIVRGTVTAMLLITALYSLTSWLMGWVAGDHNLVHRAQAEAQSLLFDLARPYVGPVIIDVANALFGTSVLIALITFAMTCNRYAFSLAREGFWFPAAVGRPSIRQGVPATAALLQAGIGLAAIGVWYVAGWDPLVTLFYYGGTLGGFMVMVLFALVSLSVFVYFRRRIRGGERDAEWSAVRAVLPLTAFVLLSVMVVLSVINYDVLLGVAPGSLLRWILPAIPFALLVVLGALGLVLRRVRPQQWRRIGLGTDADLADDAQTEGALA</sequence>
<keyword evidence="2 5" id="KW-0812">Transmembrane</keyword>
<feature type="transmembrane region" description="Helical" evidence="5">
    <location>
        <begin position="446"/>
        <end position="468"/>
    </location>
</feature>
<feature type="transmembrane region" description="Helical" evidence="5">
    <location>
        <begin position="125"/>
        <end position="148"/>
    </location>
</feature>
<accession>A0A7R7DRF5</accession>
<evidence type="ECO:0000313" key="8">
    <source>
        <dbReference type="Proteomes" id="UP000611640"/>
    </source>
</evidence>
<feature type="transmembrane region" description="Helical" evidence="5">
    <location>
        <begin position="195"/>
        <end position="220"/>
    </location>
</feature>
<feature type="transmembrane region" description="Helical" evidence="5">
    <location>
        <begin position="337"/>
        <end position="362"/>
    </location>
</feature>
<feature type="transmembrane region" description="Helical" evidence="5">
    <location>
        <begin position="155"/>
        <end position="175"/>
    </location>
</feature>
<name>A0A7R7DRF5_9ACTN</name>
<keyword evidence="3 5" id="KW-1133">Transmembrane helix</keyword>
<evidence type="ECO:0000313" key="7">
    <source>
        <dbReference type="EMBL" id="BCJ36356.1"/>
    </source>
</evidence>
<dbReference type="RefSeq" id="WP_203962747.1">
    <property type="nucleotide sequence ID" value="NZ_AP023355.1"/>
</dbReference>
<evidence type="ECO:0000256" key="5">
    <source>
        <dbReference type="SAM" id="Phobius"/>
    </source>
</evidence>
<dbReference type="InterPro" id="IPR050367">
    <property type="entry name" value="APC_superfamily"/>
</dbReference>
<dbReference type="Proteomes" id="UP000611640">
    <property type="component" value="Chromosome"/>
</dbReference>
<feature type="transmembrane region" description="Helical" evidence="5">
    <location>
        <begin position="414"/>
        <end position="434"/>
    </location>
</feature>
<dbReference type="Gene3D" id="1.20.1740.10">
    <property type="entry name" value="Amino acid/polyamine transporter I"/>
    <property type="match status" value="1"/>
</dbReference>
<proteinExistence type="predicted"/>
<dbReference type="GO" id="GO:0016020">
    <property type="term" value="C:membrane"/>
    <property type="evidence" value="ECO:0007669"/>
    <property type="project" value="UniProtKB-SubCell"/>
</dbReference>
<evidence type="ECO:0000256" key="2">
    <source>
        <dbReference type="ARBA" id="ARBA00022692"/>
    </source>
</evidence>
<dbReference type="AlphaFoldDB" id="A0A7R7DRF5"/>
<feature type="transmembrane region" description="Helical" evidence="5">
    <location>
        <begin position="294"/>
        <end position="316"/>
    </location>
</feature>
<dbReference type="GO" id="GO:0055085">
    <property type="term" value="P:transmembrane transport"/>
    <property type="evidence" value="ECO:0007669"/>
    <property type="project" value="InterPro"/>
</dbReference>
<feature type="domain" description="Amino acid permease/ SLC12A" evidence="6">
    <location>
        <begin position="16"/>
        <end position="439"/>
    </location>
</feature>
<evidence type="ECO:0000259" key="6">
    <source>
        <dbReference type="Pfam" id="PF00324"/>
    </source>
</evidence>
<evidence type="ECO:0000256" key="4">
    <source>
        <dbReference type="ARBA" id="ARBA00023136"/>
    </source>
</evidence>
<dbReference type="KEGG" id="atl:Athai_38590"/>
<feature type="transmembrane region" description="Helical" evidence="5">
    <location>
        <begin position="47"/>
        <end position="68"/>
    </location>
</feature>
<dbReference type="PANTHER" id="PTHR42770">
    <property type="entry name" value="AMINO ACID TRANSPORTER-RELATED"/>
    <property type="match status" value="1"/>
</dbReference>
<dbReference type="PANTHER" id="PTHR42770:SF16">
    <property type="entry name" value="AMINO ACID PERMEASE"/>
    <property type="match status" value="1"/>
</dbReference>
<dbReference type="PIRSF" id="PIRSF006060">
    <property type="entry name" value="AA_transporter"/>
    <property type="match status" value="1"/>
</dbReference>
<evidence type="ECO:0000256" key="1">
    <source>
        <dbReference type="ARBA" id="ARBA00004141"/>
    </source>
</evidence>
<protein>
    <submittedName>
        <fullName evidence="7">Amino acid permease</fullName>
    </submittedName>
</protein>
<reference evidence="7 8" key="1">
    <citation type="submission" date="2020-08" db="EMBL/GenBank/DDBJ databases">
        <title>Whole genome shotgun sequence of Actinocatenispora thailandica NBRC 105041.</title>
        <authorList>
            <person name="Komaki H."/>
            <person name="Tamura T."/>
        </authorList>
    </citation>
    <scope>NUCLEOTIDE SEQUENCE [LARGE SCALE GENOMIC DNA]</scope>
    <source>
        <strain evidence="7 8">NBRC 105041</strain>
    </source>
</reference>
<feature type="transmembrane region" description="Helical" evidence="5">
    <location>
        <begin position="20"/>
        <end position="41"/>
    </location>
</feature>
<organism evidence="7 8">
    <name type="scientific">Actinocatenispora thailandica</name>
    <dbReference type="NCBI Taxonomy" id="227318"/>
    <lineage>
        <taxon>Bacteria</taxon>
        <taxon>Bacillati</taxon>
        <taxon>Actinomycetota</taxon>
        <taxon>Actinomycetes</taxon>
        <taxon>Micromonosporales</taxon>
        <taxon>Micromonosporaceae</taxon>
        <taxon>Actinocatenispora</taxon>
    </lineage>
</organism>
<dbReference type="InterPro" id="IPR004841">
    <property type="entry name" value="AA-permease/SLC12A_dom"/>
</dbReference>
<feature type="transmembrane region" description="Helical" evidence="5">
    <location>
        <begin position="89"/>
        <end position="113"/>
    </location>
</feature>
<dbReference type="Pfam" id="PF00324">
    <property type="entry name" value="AA_permease"/>
    <property type="match status" value="1"/>
</dbReference>